<evidence type="ECO:0000259" key="18">
    <source>
        <dbReference type="PROSITE" id="PS51192"/>
    </source>
</evidence>
<dbReference type="FunFam" id="3.40.50.300:FF:000524">
    <property type="entry name" value="ATP-dependent RNA helicase DDX42"/>
    <property type="match status" value="1"/>
</dbReference>
<dbReference type="Gene3D" id="3.40.50.300">
    <property type="entry name" value="P-loop containing nucleotide triphosphate hydrolases"/>
    <property type="match status" value="2"/>
</dbReference>
<dbReference type="CDD" id="cd18787">
    <property type="entry name" value="SF2_C_DEAD"/>
    <property type="match status" value="1"/>
</dbReference>
<evidence type="ECO:0000256" key="12">
    <source>
        <dbReference type="ARBA" id="ARBA00061633"/>
    </source>
</evidence>
<dbReference type="KEGG" id="hmg:100215531"/>
<feature type="compositionally biased region" description="Polar residues" evidence="17">
    <location>
        <begin position="755"/>
        <end position="768"/>
    </location>
</feature>
<keyword evidence="9" id="KW-0175">Coiled coil</keyword>
<dbReference type="GO" id="GO:0005737">
    <property type="term" value="C:cytoplasm"/>
    <property type="evidence" value="ECO:0007669"/>
    <property type="project" value="UniProtKB-SubCell"/>
</dbReference>
<dbReference type="Pfam" id="PF00270">
    <property type="entry name" value="DEAD"/>
    <property type="match status" value="1"/>
</dbReference>
<dbReference type="GO" id="GO:0003676">
    <property type="term" value="F:nucleic acid binding"/>
    <property type="evidence" value="ECO:0007669"/>
    <property type="project" value="InterPro"/>
</dbReference>
<dbReference type="OMA" id="DHTWEQT"/>
<comment type="catalytic activity">
    <reaction evidence="11">
        <text>ATP + H2O = ADP + phosphate + H(+)</text>
        <dbReference type="Rhea" id="RHEA:13065"/>
        <dbReference type="ChEBI" id="CHEBI:15377"/>
        <dbReference type="ChEBI" id="CHEBI:15378"/>
        <dbReference type="ChEBI" id="CHEBI:30616"/>
        <dbReference type="ChEBI" id="CHEBI:43474"/>
        <dbReference type="ChEBI" id="CHEBI:456216"/>
        <dbReference type="EC" id="3.6.4.13"/>
    </reaction>
</comment>
<dbReference type="AlphaFoldDB" id="T2MAD3"/>
<evidence type="ECO:0000256" key="14">
    <source>
        <dbReference type="ARBA" id="ARBA00075438"/>
    </source>
</evidence>
<keyword evidence="5 16" id="KW-0547">Nucleotide-binding</keyword>
<dbReference type="EC" id="3.6.4.13" evidence="3"/>
<dbReference type="GO" id="GO:0005524">
    <property type="term" value="F:ATP binding"/>
    <property type="evidence" value="ECO:0007669"/>
    <property type="project" value="UniProtKB-KW"/>
</dbReference>
<evidence type="ECO:0000313" key="21">
    <source>
        <dbReference type="EMBL" id="CDG69016.1"/>
    </source>
</evidence>
<evidence type="ECO:0000256" key="10">
    <source>
        <dbReference type="ARBA" id="ARBA00023242"/>
    </source>
</evidence>
<sequence length="790" mass="88227">MHTNDRYKNTTFSGFTLKKENLASSALPFQKYVSASQTILPKFHTDENEKRYLQESGAGVTEEDLYDPLNPTDVDETLLQPKMKKKRVKTRWDVDDEILPTRPIGDPITKKNKNADCAYQQSGSSPHNEKANEYSDEDELDKFMAGVEETLEKEEEDMKNKISTKKSKKDARLDVENEDDQESYFKARKDIPLIPYPEDEDEIEYDSDGNPLPPERSKIIVPLPQVDHLEIDYPPFESNFYEDHPDIKALTEPAVKNLREKLGLKVMGADPARPAISFGHFGFDDHLMGVIRSSNYSKPTPIQSQAVPVALSGRDIIGIARTGSGKTAAFVWPMLVHIMAQPVLKEGDGPIALICAPTRELCQQINSECKRFGKCYNLRSVACYGGGSKWEQTKGLQQGAEIVVCTPGRLIDLIKAKATNLLRVTYLVFDEADRMFDMGFEPQVRSIANNVRPDRQCLLFSATMKKKVEWLCRDILSDPIRIVVGELGEANEDIVQAVEVMKSPQQKWNWLLSHIVEFTSGGSVLIFVTKKSNSEEVAANLKEQGYELGLIHGDFDQFERNNVLKQFKQKQFLILVATDVAARGLDIPSIKTVINYDVARDITTHTHRIGRTGRAGEKGIAYTLITPQDTHFAADLVRNLEGANQRVPDELLDLALKNPWFRKTRAKRGRKAANKEFTPRDRPGLGLPEGKGGGNDEGNLADEEELTVGNSGGKRPSRSLLTSYAMSSTAFGSNRLNNLKSAFATGYNRFAKASDSGNSTMDVGTKSGSGAAREHFDPADQPKAMQKWDR</sequence>
<feature type="short sequence motif" description="Q motif" evidence="15">
    <location>
        <begin position="276"/>
        <end position="304"/>
    </location>
</feature>
<evidence type="ECO:0000256" key="8">
    <source>
        <dbReference type="ARBA" id="ARBA00022840"/>
    </source>
</evidence>
<evidence type="ECO:0000256" key="5">
    <source>
        <dbReference type="ARBA" id="ARBA00022741"/>
    </source>
</evidence>
<organism evidence="21">
    <name type="scientific">Hydra vulgaris</name>
    <name type="common">Hydra</name>
    <name type="synonym">Hydra attenuata</name>
    <dbReference type="NCBI Taxonomy" id="6087"/>
    <lineage>
        <taxon>Eukaryota</taxon>
        <taxon>Metazoa</taxon>
        <taxon>Cnidaria</taxon>
        <taxon>Hydrozoa</taxon>
        <taxon>Hydroidolina</taxon>
        <taxon>Anthoathecata</taxon>
        <taxon>Aplanulata</taxon>
        <taxon>Hydridae</taxon>
        <taxon>Hydra</taxon>
    </lineage>
</organism>
<dbReference type="InterPro" id="IPR011545">
    <property type="entry name" value="DEAD/DEAH_box_helicase_dom"/>
</dbReference>
<accession>T2MAD3</accession>
<dbReference type="InterPro" id="IPR027417">
    <property type="entry name" value="P-loop_NTPase"/>
</dbReference>
<feature type="region of interest" description="Disordered" evidence="17">
    <location>
        <begin position="667"/>
        <end position="717"/>
    </location>
</feature>
<evidence type="ECO:0000256" key="17">
    <source>
        <dbReference type="SAM" id="MobiDB-lite"/>
    </source>
</evidence>
<dbReference type="CDD" id="cd17952">
    <property type="entry name" value="DEADc_DDX42"/>
    <property type="match status" value="1"/>
</dbReference>
<evidence type="ECO:0000259" key="20">
    <source>
        <dbReference type="PROSITE" id="PS51195"/>
    </source>
</evidence>
<feature type="domain" description="Helicase C-terminal" evidence="19">
    <location>
        <begin position="511"/>
        <end position="655"/>
    </location>
</feature>
<dbReference type="EMBL" id="HAAD01002784">
    <property type="protein sequence ID" value="CDG69016.1"/>
    <property type="molecule type" value="mRNA"/>
</dbReference>
<dbReference type="Pfam" id="PF00271">
    <property type="entry name" value="Helicase_C"/>
    <property type="match status" value="1"/>
</dbReference>
<feature type="region of interest" description="Disordered" evidence="17">
    <location>
        <begin position="751"/>
        <end position="790"/>
    </location>
</feature>
<reference evidence="21" key="1">
    <citation type="journal article" date="2013" name="Genome Biol. Evol.">
        <title>Punctuated emergences of genetic and phenotypic innovations in eumetazoan, bilaterian, euteleostome, and hominidae ancestors.</title>
        <authorList>
            <person name="Wenger Y."/>
            <person name="Galliot B."/>
        </authorList>
    </citation>
    <scope>NUCLEOTIDE SEQUENCE</scope>
    <source>
        <tissue evidence="21">Whole animals</tissue>
    </source>
</reference>
<dbReference type="InterPro" id="IPR000629">
    <property type="entry name" value="RNA-helicase_DEAD-box_CS"/>
</dbReference>
<feature type="domain" description="Helicase ATP-binding" evidence="18">
    <location>
        <begin position="307"/>
        <end position="482"/>
    </location>
</feature>
<dbReference type="InterPro" id="IPR014001">
    <property type="entry name" value="Helicase_ATP-bd"/>
</dbReference>
<dbReference type="FunFam" id="3.40.50.300:FF:000079">
    <property type="entry name" value="probable ATP-dependent RNA helicase DDX17"/>
    <property type="match status" value="1"/>
</dbReference>
<feature type="region of interest" description="Disordered" evidence="17">
    <location>
        <begin position="152"/>
        <end position="181"/>
    </location>
</feature>
<dbReference type="SMART" id="SM00490">
    <property type="entry name" value="HELICc"/>
    <property type="match status" value="1"/>
</dbReference>
<dbReference type="PROSITE" id="PS51192">
    <property type="entry name" value="HELICASE_ATP_BIND_1"/>
    <property type="match status" value="1"/>
</dbReference>
<dbReference type="SUPFAM" id="SSF52540">
    <property type="entry name" value="P-loop containing nucleoside triphosphate hydrolases"/>
    <property type="match status" value="1"/>
</dbReference>
<evidence type="ECO:0000256" key="15">
    <source>
        <dbReference type="PROSITE-ProRule" id="PRU00552"/>
    </source>
</evidence>
<evidence type="ECO:0000256" key="9">
    <source>
        <dbReference type="ARBA" id="ARBA00023054"/>
    </source>
</evidence>
<keyword evidence="4" id="KW-0963">Cytoplasm</keyword>
<protein>
    <recommendedName>
        <fullName evidence="13">ATP-dependent RNA helicase DDX42</fullName>
        <ecNumber evidence="3">3.6.4.13</ecNumber>
    </recommendedName>
    <alternativeName>
        <fullName evidence="14">DEAD box protein 42</fullName>
    </alternativeName>
</protein>
<dbReference type="InterPro" id="IPR001650">
    <property type="entry name" value="Helicase_C-like"/>
</dbReference>
<keyword evidence="8 16" id="KW-0067">ATP-binding</keyword>
<feature type="region of interest" description="Disordered" evidence="17">
    <location>
        <begin position="117"/>
        <end position="139"/>
    </location>
</feature>
<evidence type="ECO:0000256" key="7">
    <source>
        <dbReference type="ARBA" id="ARBA00022806"/>
    </source>
</evidence>
<dbReference type="InterPro" id="IPR014014">
    <property type="entry name" value="RNA_helicase_DEAD_Q_motif"/>
</dbReference>
<feature type="compositionally biased region" description="Basic and acidic residues" evidence="17">
    <location>
        <begin position="772"/>
        <end position="790"/>
    </location>
</feature>
<dbReference type="GO" id="GO:0003724">
    <property type="term" value="F:RNA helicase activity"/>
    <property type="evidence" value="ECO:0007669"/>
    <property type="project" value="UniProtKB-EC"/>
</dbReference>
<evidence type="ECO:0000256" key="1">
    <source>
        <dbReference type="ARBA" id="ARBA00004123"/>
    </source>
</evidence>
<keyword evidence="6 16" id="KW-0378">Hydrolase</keyword>
<comment type="similarity">
    <text evidence="12">Belongs to the DEAD box helicase family. DDX42 subfamily.</text>
</comment>
<dbReference type="SMART" id="SM00487">
    <property type="entry name" value="DEXDc"/>
    <property type="match status" value="1"/>
</dbReference>
<keyword evidence="10" id="KW-0539">Nucleus</keyword>
<dbReference type="PROSITE" id="PS51194">
    <property type="entry name" value="HELICASE_CTER"/>
    <property type="match status" value="1"/>
</dbReference>
<comment type="subcellular location">
    <subcellularLocation>
        <location evidence="2">Cytoplasm</location>
    </subcellularLocation>
    <subcellularLocation>
        <location evidence="1">Nucleus</location>
    </subcellularLocation>
</comment>
<evidence type="ECO:0000256" key="2">
    <source>
        <dbReference type="ARBA" id="ARBA00004496"/>
    </source>
</evidence>
<feature type="compositionally biased region" description="Basic and acidic residues" evidence="17">
    <location>
        <begin position="673"/>
        <end position="683"/>
    </location>
</feature>
<evidence type="ECO:0000256" key="16">
    <source>
        <dbReference type="RuleBase" id="RU000492"/>
    </source>
</evidence>
<dbReference type="GO" id="GO:0005634">
    <property type="term" value="C:nucleus"/>
    <property type="evidence" value="ECO:0007669"/>
    <property type="project" value="UniProtKB-SubCell"/>
</dbReference>
<evidence type="ECO:0000256" key="11">
    <source>
        <dbReference type="ARBA" id="ARBA00047984"/>
    </source>
</evidence>
<proteinExistence type="evidence at transcript level"/>
<evidence type="ECO:0000256" key="6">
    <source>
        <dbReference type="ARBA" id="ARBA00022801"/>
    </source>
</evidence>
<name>T2MAD3_HYDVU</name>
<dbReference type="OrthoDB" id="196131at2759"/>
<dbReference type="PROSITE" id="PS51195">
    <property type="entry name" value="Q_MOTIF"/>
    <property type="match status" value="1"/>
</dbReference>
<feature type="compositionally biased region" description="Gly residues" evidence="17">
    <location>
        <begin position="687"/>
        <end position="696"/>
    </location>
</feature>
<gene>
    <name evidence="21" type="primary">DDX42</name>
</gene>
<evidence type="ECO:0000256" key="4">
    <source>
        <dbReference type="ARBA" id="ARBA00022490"/>
    </source>
</evidence>
<feature type="domain" description="DEAD-box RNA helicase Q" evidence="20">
    <location>
        <begin position="276"/>
        <end position="304"/>
    </location>
</feature>
<evidence type="ECO:0000256" key="13">
    <source>
        <dbReference type="ARBA" id="ARBA00068282"/>
    </source>
</evidence>
<dbReference type="GO" id="GO:0016787">
    <property type="term" value="F:hydrolase activity"/>
    <property type="evidence" value="ECO:0007669"/>
    <property type="project" value="UniProtKB-KW"/>
</dbReference>
<keyword evidence="7 16" id="KW-0347">Helicase</keyword>
<evidence type="ECO:0000256" key="3">
    <source>
        <dbReference type="ARBA" id="ARBA00012552"/>
    </source>
</evidence>
<evidence type="ECO:0000259" key="19">
    <source>
        <dbReference type="PROSITE" id="PS51194"/>
    </source>
</evidence>
<dbReference type="PROSITE" id="PS00039">
    <property type="entry name" value="DEAD_ATP_HELICASE"/>
    <property type="match status" value="1"/>
</dbReference>
<dbReference type="PANTHER" id="PTHR47958">
    <property type="entry name" value="ATP-DEPENDENT RNA HELICASE DBP3"/>
    <property type="match status" value="1"/>
</dbReference>